<dbReference type="InterPro" id="IPR011060">
    <property type="entry name" value="RibuloseP-bd_barrel"/>
</dbReference>
<organism evidence="5">
    <name type="scientific">Digenea simplex</name>
    <name type="common">Marine red alga</name>
    <name type="synonym">Conferva simplex</name>
    <dbReference type="NCBI Taxonomy" id="945030"/>
    <lineage>
        <taxon>Eukaryota</taxon>
        <taxon>Rhodophyta</taxon>
        <taxon>Florideophyceae</taxon>
        <taxon>Rhodymeniophycidae</taxon>
        <taxon>Ceramiales</taxon>
        <taxon>Rhodomelaceae</taxon>
        <taxon>Polysiphonioideae</taxon>
        <taxon>Digenea</taxon>
    </lineage>
</organism>
<name>A0A1Z1MUS9_DIGSM</name>
<dbReference type="PANTHER" id="PTHR36895">
    <property type="match status" value="1"/>
</dbReference>
<evidence type="ECO:0000256" key="3">
    <source>
        <dbReference type="ARBA" id="ARBA00021523"/>
    </source>
</evidence>
<accession>A0A1Z1MUS9</accession>
<dbReference type="SUPFAM" id="SSF51366">
    <property type="entry name" value="Ribulose-phoshate binding barrel"/>
    <property type="match status" value="1"/>
</dbReference>
<keyword evidence="4 5" id="KW-0934">Plastid</keyword>
<dbReference type="RefSeq" id="YP_009399666.1">
    <property type="nucleotide sequence ID" value="NC_035298.1"/>
</dbReference>
<dbReference type="AlphaFoldDB" id="A0A1Z1MUS9"/>
<dbReference type="Pfam" id="PF04481">
    <property type="entry name" value="DUF561"/>
    <property type="match status" value="1"/>
</dbReference>
<dbReference type="EMBL" id="MF101465">
    <property type="protein sequence ID" value="ARW69485.1"/>
    <property type="molecule type" value="Genomic_DNA"/>
</dbReference>
<dbReference type="GeneID" id="33362166"/>
<geneLocation type="chloroplast" evidence="5"/>
<comment type="similarity">
    <text evidence="2">Belongs to the ycf23 family.</text>
</comment>
<reference evidence="5" key="1">
    <citation type="journal article" date="2017" name="J. Phycol.">
        <title>Analysis of chloroplast genomes and a supermatrix inform reclassification of the Rhodomelaceae (Rhodophyta).</title>
        <authorList>
            <person name="Diaz-Tapia P."/>
            <person name="Maggs C.A."/>
            <person name="West J.A."/>
            <person name="Verbruggen H."/>
        </authorList>
    </citation>
    <scope>NUCLEOTIDE SEQUENCE</scope>
    <source>
        <strain evidence="5">PD1820</strain>
    </source>
</reference>
<protein>
    <recommendedName>
        <fullName evidence="3">Uncharacterized protein ycf23</fullName>
    </recommendedName>
</protein>
<proteinExistence type="inferred from homology"/>
<dbReference type="PANTHER" id="PTHR36895:SF1">
    <property type="entry name" value="YCF23 PROTEIN"/>
    <property type="match status" value="1"/>
</dbReference>
<evidence type="ECO:0000256" key="2">
    <source>
        <dbReference type="ARBA" id="ARBA00009664"/>
    </source>
</evidence>
<sequence length="270" mass="29643">MKLFNTKLNKLFDSNCVIKVIAGINNSNISQIVKIAKAAEMSKGTYIDIIANPGVVKVIKSISSIPICVSSINPIDLYNCVLAGADLVEIGNFDTFYSKGIYLSRTKILQLAQEVKFLVPYVDVCVTIPYHLSLNDQVNLAQDLESLGISILQTEGLSTKNKLDMLSLYKDIICDSISKSSFSFLSTYIISQKVTIPVIASSSIKSLSSSVAIFYGASGIGIGSSINKKNDLFDMCTYIDEVHHSLSFRNSSYLIHQNLHSSMSLYSFFL</sequence>
<evidence type="ECO:0000313" key="5">
    <source>
        <dbReference type="EMBL" id="ARW69485.1"/>
    </source>
</evidence>
<dbReference type="InterPro" id="IPR007570">
    <property type="entry name" value="Uncharacterised_Ycf23"/>
</dbReference>
<evidence type="ECO:0000256" key="1">
    <source>
        <dbReference type="ARBA" id="ARBA00004474"/>
    </source>
</evidence>
<dbReference type="GO" id="GO:0009536">
    <property type="term" value="C:plastid"/>
    <property type="evidence" value="ECO:0007669"/>
    <property type="project" value="UniProtKB-SubCell"/>
</dbReference>
<keyword evidence="5" id="KW-0150">Chloroplast</keyword>
<comment type="subcellular location">
    <subcellularLocation>
        <location evidence="1">Plastid</location>
    </subcellularLocation>
</comment>
<gene>
    <name evidence="5" type="primary">ycf23</name>
</gene>
<evidence type="ECO:0000256" key="4">
    <source>
        <dbReference type="ARBA" id="ARBA00022640"/>
    </source>
</evidence>